<evidence type="ECO:0000313" key="2">
    <source>
        <dbReference type="EMBL" id="TKS96138.1"/>
    </source>
</evidence>
<dbReference type="InterPro" id="IPR006311">
    <property type="entry name" value="TAT_signal"/>
</dbReference>
<dbReference type="EMBL" id="SZNQ01000003">
    <property type="protein sequence ID" value="TKS96138.1"/>
    <property type="molecule type" value="Genomic_DNA"/>
</dbReference>
<accession>A0A4U5W497</accession>
<gene>
    <name evidence="2" type="ORF">E4U91_35845</name>
</gene>
<name>A0A4U5W497_STRLS</name>
<dbReference type="Proteomes" id="UP000305929">
    <property type="component" value="Unassembled WGS sequence"/>
</dbReference>
<dbReference type="PROSITE" id="PS51318">
    <property type="entry name" value="TAT"/>
    <property type="match status" value="1"/>
</dbReference>
<dbReference type="RefSeq" id="WP_137311246.1">
    <property type="nucleotide sequence ID" value="NZ_SZNQ01000003.1"/>
</dbReference>
<sequence length="122" mass="12372">MRQPLRRVVAACATALTAAAVAVGAPAPAAQATTTTHCPTSTSIALLPSGSGYLFPNLFVSKSACGFVDGGPLYYFTIDKATSNVHGLSGPPTQYVFYNVSVVCSTVTVNGDSVWANGCGPA</sequence>
<feature type="signal peptide" evidence="1">
    <location>
        <begin position="1"/>
        <end position="32"/>
    </location>
</feature>
<keyword evidence="3" id="KW-1185">Reference proteome</keyword>
<proteinExistence type="predicted"/>
<dbReference type="AlphaFoldDB" id="A0A4U5W497"/>
<reference evidence="2 3" key="1">
    <citation type="submission" date="2019-04" db="EMBL/GenBank/DDBJ databases">
        <title>Streptomyces lasaliensis sp. nov., an Actinomycete isolated from soil which produces the polyether antibiotic lasalocid.</title>
        <authorList>
            <person name="Erwin G."/>
            <person name="Haber C."/>
        </authorList>
    </citation>
    <scope>NUCLEOTIDE SEQUENCE [LARGE SCALE GENOMIC DNA]</scope>
    <source>
        <strain evidence="2 3">X-537</strain>
    </source>
</reference>
<evidence type="ECO:0000256" key="1">
    <source>
        <dbReference type="SAM" id="SignalP"/>
    </source>
</evidence>
<organism evidence="2 3">
    <name type="scientific">Streptomyces lasalocidi</name>
    <name type="common">Streptomyces lasaliensis</name>
    <dbReference type="NCBI Taxonomy" id="324833"/>
    <lineage>
        <taxon>Bacteria</taxon>
        <taxon>Bacillati</taxon>
        <taxon>Actinomycetota</taxon>
        <taxon>Actinomycetes</taxon>
        <taxon>Kitasatosporales</taxon>
        <taxon>Streptomycetaceae</taxon>
        <taxon>Streptomyces</taxon>
    </lineage>
</organism>
<feature type="chain" id="PRO_5038895976" description="Secreted protein" evidence="1">
    <location>
        <begin position="33"/>
        <end position="122"/>
    </location>
</feature>
<evidence type="ECO:0008006" key="4">
    <source>
        <dbReference type="Google" id="ProtNLM"/>
    </source>
</evidence>
<evidence type="ECO:0000313" key="3">
    <source>
        <dbReference type="Proteomes" id="UP000305929"/>
    </source>
</evidence>
<keyword evidence="1" id="KW-0732">Signal</keyword>
<protein>
    <recommendedName>
        <fullName evidence="4">Secreted protein</fullName>
    </recommendedName>
</protein>
<comment type="caution">
    <text evidence="2">The sequence shown here is derived from an EMBL/GenBank/DDBJ whole genome shotgun (WGS) entry which is preliminary data.</text>
</comment>